<dbReference type="Pfam" id="PF17780">
    <property type="entry name" value="OCRE"/>
    <property type="match status" value="1"/>
</dbReference>
<evidence type="ECO:0000256" key="5">
    <source>
        <dbReference type="SAM" id="MobiDB-lite"/>
    </source>
</evidence>
<dbReference type="EMBL" id="KB097572">
    <property type="protein sequence ID" value="ESN94042.1"/>
    <property type="molecule type" value="Genomic_DNA"/>
</dbReference>
<gene>
    <name evidence="9" type="primary">20216798</name>
    <name evidence="8" type="ORF">HELRODRAFT_87741</name>
</gene>
<dbReference type="GO" id="GO:0003723">
    <property type="term" value="F:RNA binding"/>
    <property type="evidence" value="ECO:0000318"/>
    <property type="project" value="GO_Central"/>
</dbReference>
<dbReference type="HOGENOM" id="CLU_010527_1_0_1"/>
<reference evidence="9" key="3">
    <citation type="submission" date="2015-06" db="UniProtKB">
        <authorList>
            <consortium name="EnsemblMetazoa"/>
        </authorList>
    </citation>
    <scope>IDENTIFICATION</scope>
</reference>
<dbReference type="eggNOG" id="KOG0154">
    <property type="taxonomic scope" value="Eukaryota"/>
</dbReference>
<evidence type="ECO:0000256" key="2">
    <source>
        <dbReference type="ARBA" id="ARBA00022884"/>
    </source>
</evidence>
<keyword evidence="4" id="KW-0863">Zinc-finger</keyword>
<reference evidence="8 10" key="2">
    <citation type="journal article" date="2013" name="Nature">
        <title>Insights into bilaterian evolution from three spiralian genomes.</title>
        <authorList>
            <person name="Simakov O."/>
            <person name="Marletaz F."/>
            <person name="Cho S.J."/>
            <person name="Edsinger-Gonzales E."/>
            <person name="Havlak P."/>
            <person name="Hellsten U."/>
            <person name="Kuo D.H."/>
            <person name="Larsson T."/>
            <person name="Lv J."/>
            <person name="Arendt D."/>
            <person name="Savage R."/>
            <person name="Osoegawa K."/>
            <person name="de Jong P."/>
            <person name="Grimwood J."/>
            <person name="Chapman J.A."/>
            <person name="Shapiro H."/>
            <person name="Aerts A."/>
            <person name="Otillar R.P."/>
            <person name="Terry A.Y."/>
            <person name="Boore J.L."/>
            <person name="Grigoriev I.V."/>
            <person name="Lindberg D.R."/>
            <person name="Seaver E.C."/>
            <person name="Weisblat D.A."/>
            <person name="Putnam N.H."/>
            <person name="Rokhsar D.S."/>
        </authorList>
    </citation>
    <scope>NUCLEOTIDE SEQUENCE</scope>
</reference>
<feature type="compositionally biased region" description="Basic and acidic residues" evidence="5">
    <location>
        <begin position="77"/>
        <end position="112"/>
    </location>
</feature>
<dbReference type="PANTHER" id="PTHR13948:SF3">
    <property type="entry name" value="FI21118P1"/>
    <property type="match status" value="1"/>
</dbReference>
<evidence type="ECO:0008006" key="11">
    <source>
        <dbReference type="Google" id="ProtNLM"/>
    </source>
</evidence>
<dbReference type="EMBL" id="AMQM01007128">
    <property type="status" value="NOT_ANNOTATED_CDS"/>
    <property type="molecule type" value="Genomic_DNA"/>
</dbReference>
<dbReference type="RefSeq" id="XP_009027766.1">
    <property type="nucleotide sequence ID" value="XM_009029518.1"/>
</dbReference>
<reference evidence="10" key="1">
    <citation type="submission" date="2012-12" db="EMBL/GenBank/DDBJ databases">
        <authorList>
            <person name="Hellsten U."/>
            <person name="Grimwood J."/>
            <person name="Chapman J.A."/>
            <person name="Shapiro H."/>
            <person name="Aerts A."/>
            <person name="Otillar R.P."/>
            <person name="Terry A.Y."/>
            <person name="Boore J.L."/>
            <person name="Simakov O."/>
            <person name="Marletaz F."/>
            <person name="Cho S.-J."/>
            <person name="Edsinger-Gonzales E."/>
            <person name="Havlak P."/>
            <person name="Kuo D.-H."/>
            <person name="Larsson T."/>
            <person name="Lv J."/>
            <person name="Arendt D."/>
            <person name="Savage R."/>
            <person name="Osoegawa K."/>
            <person name="de Jong P."/>
            <person name="Lindberg D.R."/>
            <person name="Seaver E.C."/>
            <person name="Weisblat D.A."/>
            <person name="Putnam N.H."/>
            <person name="Grigoriev I.V."/>
            <person name="Rokhsar D.S."/>
        </authorList>
    </citation>
    <scope>NUCLEOTIDE SEQUENCE</scope>
</reference>
<dbReference type="Proteomes" id="UP000015101">
    <property type="component" value="Unassembled WGS sequence"/>
</dbReference>
<dbReference type="OMA" id="ENANDXP"/>
<keyword evidence="2" id="KW-0694">RNA-binding</keyword>
<feature type="compositionally biased region" description="Low complexity" evidence="5">
    <location>
        <begin position="141"/>
        <end position="176"/>
    </location>
</feature>
<dbReference type="GO" id="GO:0008270">
    <property type="term" value="F:zinc ion binding"/>
    <property type="evidence" value="ECO:0007669"/>
    <property type="project" value="UniProtKB-KW"/>
</dbReference>
<proteinExistence type="predicted"/>
<protein>
    <recommendedName>
        <fullName evidence="11">G-patch domain-containing protein</fullName>
    </recommendedName>
</protein>
<dbReference type="OrthoDB" id="29221at2759"/>
<evidence type="ECO:0000259" key="6">
    <source>
        <dbReference type="PROSITE" id="PS50157"/>
    </source>
</evidence>
<dbReference type="SMART" id="SM00443">
    <property type="entry name" value="G_patch"/>
    <property type="match status" value="1"/>
</dbReference>
<evidence type="ECO:0000256" key="3">
    <source>
        <dbReference type="ARBA" id="ARBA00023242"/>
    </source>
</evidence>
<evidence type="ECO:0000259" key="7">
    <source>
        <dbReference type="PROSITE" id="PS50174"/>
    </source>
</evidence>
<comment type="subcellular location">
    <subcellularLocation>
        <location evidence="1">Nucleus</location>
    </subcellularLocation>
</comment>
<evidence type="ECO:0000256" key="1">
    <source>
        <dbReference type="ARBA" id="ARBA00004123"/>
    </source>
</evidence>
<keyword evidence="4" id="KW-0862">Zinc</keyword>
<dbReference type="AlphaFoldDB" id="T1G6V1"/>
<evidence type="ECO:0000256" key="4">
    <source>
        <dbReference type="PROSITE-ProRule" id="PRU00042"/>
    </source>
</evidence>
<evidence type="ECO:0000313" key="9">
    <source>
        <dbReference type="EnsemblMetazoa" id="HelroP87741"/>
    </source>
</evidence>
<dbReference type="InterPro" id="IPR013087">
    <property type="entry name" value="Znf_C2H2_type"/>
</dbReference>
<dbReference type="PANTHER" id="PTHR13948">
    <property type="entry name" value="RNA-BINDING PROTEIN"/>
    <property type="match status" value="1"/>
</dbReference>
<dbReference type="GO" id="GO:0005634">
    <property type="term" value="C:nucleus"/>
    <property type="evidence" value="ECO:0000318"/>
    <property type="project" value="GO_Central"/>
</dbReference>
<dbReference type="KEGG" id="hro:HELRODRAFT_87741"/>
<dbReference type="STRING" id="6412.T1G6V1"/>
<dbReference type="GeneID" id="20216798"/>
<dbReference type="InterPro" id="IPR041591">
    <property type="entry name" value="OCRE"/>
</dbReference>
<dbReference type="EnsemblMetazoa" id="HelroT87741">
    <property type="protein sequence ID" value="HelroP87741"/>
    <property type="gene ID" value="HelroG87741"/>
</dbReference>
<evidence type="ECO:0000313" key="10">
    <source>
        <dbReference type="Proteomes" id="UP000015101"/>
    </source>
</evidence>
<name>T1G6V1_HELRO</name>
<dbReference type="GO" id="GO:0000398">
    <property type="term" value="P:mRNA splicing, via spliceosome"/>
    <property type="evidence" value="ECO:0000318"/>
    <property type="project" value="GO_Central"/>
</dbReference>
<dbReference type="CDD" id="cd16162">
    <property type="entry name" value="OCRE_RBM5_like"/>
    <property type="match status" value="1"/>
</dbReference>
<feature type="compositionally biased region" description="Low complexity" evidence="5">
    <location>
        <begin position="113"/>
        <end position="123"/>
    </location>
</feature>
<keyword evidence="10" id="KW-1185">Reference proteome</keyword>
<organism evidence="9 10">
    <name type="scientific">Helobdella robusta</name>
    <name type="common">Californian leech</name>
    <dbReference type="NCBI Taxonomy" id="6412"/>
    <lineage>
        <taxon>Eukaryota</taxon>
        <taxon>Metazoa</taxon>
        <taxon>Spiralia</taxon>
        <taxon>Lophotrochozoa</taxon>
        <taxon>Annelida</taxon>
        <taxon>Clitellata</taxon>
        <taxon>Hirudinea</taxon>
        <taxon>Rhynchobdellida</taxon>
        <taxon>Glossiphoniidae</taxon>
        <taxon>Helobdella</taxon>
    </lineage>
</organism>
<evidence type="ECO:0000313" key="8">
    <source>
        <dbReference type="EMBL" id="ESN94042.1"/>
    </source>
</evidence>
<feature type="domain" description="G-patch" evidence="7">
    <location>
        <begin position="297"/>
        <end position="343"/>
    </location>
</feature>
<dbReference type="InterPro" id="IPR000467">
    <property type="entry name" value="G_patch_dom"/>
</dbReference>
<feature type="domain" description="C2H2-type" evidence="6">
    <location>
        <begin position="196"/>
        <end position="226"/>
    </location>
</feature>
<feature type="compositionally biased region" description="Polar residues" evidence="5">
    <location>
        <begin position="67"/>
        <end position="76"/>
    </location>
</feature>
<keyword evidence="3" id="KW-0539">Nucleus</keyword>
<dbReference type="Pfam" id="PF01585">
    <property type="entry name" value="G-patch"/>
    <property type="match status" value="1"/>
</dbReference>
<keyword evidence="4" id="KW-0479">Metal-binding</keyword>
<accession>T1G6V1</accession>
<dbReference type="PROSITE" id="PS50174">
    <property type="entry name" value="G_PATCH"/>
    <property type="match status" value="1"/>
</dbReference>
<feature type="region of interest" description="Disordered" evidence="5">
    <location>
        <begin position="55"/>
        <end position="184"/>
    </location>
</feature>
<dbReference type="PROSITE" id="PS50157">
    <property type="entry name" value="ZINC_FINGER_C2H2_2"/>
    <property type="match status" value="1"/>
</dbReference>
<sequence length="369" mass="42505">ATPDTSKFTYDEPSGYYYDASTSFYYDAKSQYFYNTQKQHFMYWDGQQHTYIPVASAQQQQQQQQQTNAAESTVTKQKSESPEKVKMAKKIAKDMEKWAKKMNSQKESKKFSSDLQPPVSSSSYARKDSPGSMMSLFNYDSPTRQQQPQQYEDQHQQQQQQSSSASSSTMTSTPQPNGSNNNIYRSESDMIDWAKMTCLLCRRVFTTKETLVKHQQFSDLHKKNLEDYQKSRGEYSDEVSFIIISTNFTHLLYRDRARERREKFGESDPPPMKNRRHRVEAERKYVTETPTQNGIKEDNVGNRLLQKMGWKDGQGLGKAGQGIVNPIEATMRQSAAGLGSRGSSYNVNPSGSYHDRLKSTFRAYFDEIN</sequence>
<dbReference type="CTD" id="20216798"/>
<dbReference type="InParanoid" id="T1G6V1"/>